<dbReference type="OrthoDB" id="7615643at2759"/>
<reference evidence="1 2" key="1">
    <citation type="submission" date="2020-02" db="EMBL/GenBank/DDBJ databases">
        <authorList>
            <person name="Ferguson B K."/>
        </authorList>
    </citation>
    <scope>NUCLEOTIDE SEQUENCE [LARGE SCALE GENOMIC DNA]</scope>
</reference>
<evidence type="ECO:0000313" key="1">
    <source>
        <dbReference type="EMBL" id="CAB0032156.1"/>
    </source>
</evidence>
<proteinExistence type="predicted"/>
<dbReference type="AlphaFoldDB" id="A0A6H5I3W8"/>
<keyword evidence="2" id="KW-1185">Reference proteome</keyword>
<protein>
    <submittedName>
        <fullName evidence="1">Uncharacterized protein</fullName>
    </submittedName>
</protein>
<accession>A0A6H5I3W8</accession>
<dbReference type="Proteomes" id="UP000479190">
    <property type="component" value="Unassembled WGS sequence"/>
</dbReference>
<dbReference type="EMBL" id="CADCXV010000668">
    <property type="protein sequence ID" value="CAB0032156.1"/>
    <property type="molecule type" value="Genomic_DNA"/>
</dbReference>
<evidence type="ECO:0000313" key="2">
    <source>
        <dbReference type="Proteomes" id="UP000479190"/>
    </source>
</evidence>
<sequence length="290" mass="33576">MFYLKTVILARFPRTFKRTLTHWGTGETTTASLAVRKTRPQRFTTVRNENNPKNFPHSLRRKYRNVHPDGFERHVWDTIWSKSCPITHPSSRSTKLLDANLRDLFASINRTSNLHKKFTKIMIFWIRCPKKSYPYNLNIENKRMTVRLDRANEPDVPPKLPEVTGELYLSPTLYLQQPEHATVAIYLWKYRSLLRTKAQVHHLRGATSEAYPDTPILSHRGSHWSYSVLSAVSVGSVPLSSTFTLTRPRPHAIVKSRSRSFFTEDSERLSTKMIIGSCPSLARTSLCTRH</sequence>
<gene>
    <name evidence="1" type="ORF">TBRA_LOCUS4103</name>
</gene>
<organism evidence="1 2">
    <name type="scientific">Trichogramma brassicae</name>
    <dbReference type="NCBI Taxonomy" id="86971"/>
    <lineage>
        <taxon>Eukaryota</taxon>
        <taxon>Metazoa</taxon>
        <taxon>Ecdysozoa</taxon>
        <taxon>Arthropoda</taxon>
        <taxon>Hexapoda</taxon>
        <taxon>Insecta</taxon>
        <taxon>Pterygota</taxon>
        <taxon>Neoptera</taxon>
        <taxon>Endopterygota</taxon>
        <taxon>Hymenoptera</taxon>
        <taxon>Apocrita</taxon>
        <taxon>Proctotrupomorpha</taxon>
        <taxon>Chalcidoidea</taxon>
        <taxon>Trichogrammatidae</taxon>
        <taxon>Trichogramma</taxon>
    </lineage>
</organism>
<name>A0A6H5I3W8_9HYME</name>